<dbReference type="Proteomes" id="UP000010959">
    <property type="component" value="Unassembled WGS sequence"/>
</dbReference>
<reference evidence="2 3" key="1">
    <citation type="journal article" date="2013" name="Mar. Genomics">
        <title>Expression of sulfatases in Rhodopirellula baltica and the diversity of sulfatases in the genus Rhodopirellula.</title>
        <authorList>
            <person name="Wegner C.E."/>
            <person name="Richter-Heitmann T."/>
            <person name="Klindworth A."/>
            <person name="Klockow C."/>
            <person name="Richter M."/>
            <person name="Achstetter T."/>
            <person name="Glockner F.O."/>
            <person name="Harder J."/>
        </authorList>
    </citation>
    <scope>NUCLEOTIDE SEQUENCE [LARGE SCALE GENOMIC DNA]</scope>
    <source>
        <strain evidence="2 3">SWK14</strain>
    </source>
</reference>
<comment type="caution">
    <text evidence="2">The sequence shown here is derived from an EMBL/GenBank/DDBJ whole genome shotgun (WGS) entry which is preliminary data.</text>
</comment>
<accession>L7CEK9</accession>
<organism evidence="2 3">
    <name type="scientific">Rhodopirellula baltica SWK14</name>
    <dbReference type="NCBI Taxonomy" id="993516"/>
    <lineage>
        <taxon>Bacteria</taxon>
        <taxon>Pseudomonadati</taxon>
        <taxon>Planctomycetota</taxon>
        <taxon>Planctomycetia</taxon>
        <taxon>Pirellulales</taxon>
        <taxon>Pirellulaceae</taxon>
        <taxon>Rhodopirellula</taxon>
    </lineage>
</organism>
<feature type="region of interest" description="Disordered" evidence="1">
    <location>
        <begin position="53"/>
        <end position="72"/>
    </location>
</feature>
<dbReference type="AlphaFoldDB" id="L7CEK9"/>
<gene>
    <name evidence="2" type="ORF">RBSWK_03377</name>
</gene>
<protein>
    <submittedName>
        <fullName evidence="2">Uncharacterized protein</fullName>
    </submittedName>
</protein>
<evidence type="ECO:0000256" key="1">
    <source>
        <dbReference type="SAM" id="MobiDB-lite"/>
    </source>
</evidence>
<evidence type="ECO:0000313" key="2">
    <source>
        <dbReference type="EMBL" id="ELP32689.1"/>
    </source>
</evidence>
<evidence type="ECO:0000313" key="3">
    <source>
        <dbReference type="Proteomes" id="UP000010959"/>
    </source>
</evidence>
<sequence length="72" mass="8102">MGYGLVCCFIYRGTRINPLQEINFHVVAPASMSAQTSLLRRVRHHAANGGRNDFLDELKTDGSQSRRQLLDV</sequence>
<feature type="compositionally biased region" description="Polar residues" evidence="1">
    <location>
        <begin position="61"/>
        <end position="72"/>
    </location>
</feature>
<proteinExistence type="predicted"/>
<dbReference type="EMBL" id="AMWG01000094">
    <property type="protein sequence ID" value="ELP32689.1"/>
    <property type="molecule type" value="Genomic_DNA"/>
</dbReference>
<name>L7CEK9_RHOBT</name>